<keyword evidence="2" id="KW-1185">Reference proteome</keyword>
<comment type="caution">
    <text evidence="1">The sequence shown here is derived from an EMBL/GenBank/DDBJ whole genome shotgun (WGS) entry which is preliminary data.</text>
</comment>
<name>K0RFG3_THAOC</name>
<dbReference type="AlphaFoldDB" id="K0RFG3"/>
<organism evidence="1 2">
    <name type="scientific">Thalassiosira oceanica</name>
    <name type="common">Marine diatom</name>
    <dbReference type="NCBI Taxonomy" id="159749"/>
    <lineage>
        <taxon>Eukaryota</taxon>
        <taxon>Sar</taxon>
        <taxon>Stramenopiles</taxon>
        <taxon>Ochrophyta</taxon>
        <taxon>Bacillariophyta</taxon>
        <taxon>Coscinodiscophyceae</taxon>
        <taxon>Thalassiosirophycidae</taxon>
        <taxon>Thalassiosirales</taxon>
        <taxon>Thalassiosiraceae</taxon>
        <taxon>Thalassiosira</taxon>
    </lineage>
</organism>
<dbReference type="EMBL" id="AGNL01042392">
    <property type="protein sequence ID" value="EJK51014.1"/>
    <property type="molecule type" value="Genomic_DNA"/>
</dbReference>
<feature type="non-terminal residue" evidence="1">
    <location>
        <position position="234"/>
    </location>
</feature>
<protein>
    <submittedName>
        <fullName evidence="1">Uncharacterized protein</fullName>
    </submittedName>
</protein>
<sequence>MHVSRRLVSEIISLTHKFDIVLVCPSSGCNVNSITTALEGAASSDLNDAIENGQLLSELQSNTNGTVSLITGETTLDSDEGQSSGCSCDNSTEVGGSGTTTDSSTSNNSSAWYPAWGATDKCSNAPGMPTYMQGTSHYTSTSLEACCQEHFHWDVTGCISASGGTVSNSGTQEWYIRWETFRCVQSCISDSSSQAQGLNCGGLASTKMLFQNAEDCCTQMVPWVATATCVAESM</sequence>
<reference evidence="1 2" key="1">
    <citation type="journal article" date="2012" name="Genome Biol.">
        <title>Genome and low-iron response of an oceanic diatom adapted to chronic iron limitation.</title>
        <authorList>
            <person name="Lommer M."/>
            <person name="Specht M."/>
            <person name="Roy A.S."/>
            <person name="Kraemer L."/>
            <person name="Andreson R."/>
            <person name="Gutowska M.A."/>
            <person name="Wolf J."/>
            <person name="Bergner S.V."/>
            <person name="Schilhabel M.B."/>
            <person name="Klostermeier U.C."/>
            <person name="Beiko R.G."/>
            <person name="Rosenstiel P."/>
            <person name="Hippler M."/>
            <person name="Laroche J."/>
        </authorList>
    </citation>
    <scope>NUCLEOTIDE SEQUENCE [LARGE SCALE GENOMIC DNA]</scope>
    <source>
        <strain evidence="1 2">CCMP1005</strain>
    </source>
</reference>
<evidence type="ECO:0000313" key="1">
    <source>
        <dbReference type="EMBL" id="EJK51014.1"/>
    </source>
</evidence>
<dbReference type="Proteomes" id="UP000266841">
    <property type="component" value="Unassembled WGS sequence"/>
</dbReference>
<evidence type="ECO:0000313" key="2">
    <source>
        <dbReference type="Proteomes" id="UP000266841"/>
    </source>
</evidence>
<gene>
    <name evidence="1" type="ORF">THAOC_29858</name>
</gene>
<proteinExistence type="predicted"/>
<accession>K0RFG3</accession>